<accession>A0ABS2N0T2</accession>
<dbReference type="SUPFAM" id="SSF89442">
    <property type="entry name" value="Hypothetical protein YojF"/>
    <property type="match status" value="1"/>
</dbReference>
<evidence type="ECO:0000313" key="2">
    <source>
        <dbReference type="Proteomes" id="UP001296943"/>
    </source>
</evidence>
<dbReference type="Pfam" id="PF08830">
    <property type="entry name" value="DUF1806"/>
    <property type="match status" value="1"/>
</dbReference>
<dbReference type="Gene3D" id="2.70.180.10">
    <property type="entry name" value="Hypothetical protein YojF"/>
    <property type="match status" value="1"/>
</dbReference>
<organism evidence="1 2">
    <name type="scientific">Aquibacillus albus</name>
    <dbReference type="NCBI Taxonomy" id="1168171"/>
    <lineage>
        <taxon>Bacteria</taxon>
        <taxon>Bacillati</taxon>
        <taxon>Bacillota</taxon>
        <taxon>Bacilli</taxon>
        <taxon>Bacillales</taxon>
        <taxon>Bacillaceae</taxon>
        <taxon>Aquibacillus</taxon>
    </lineage>
</organism>
<dbReference type="InterPro" id="IPR036492">
    <property type="entry name" value="YojF_sf"/>
</dbReference>
<gene>
    <name evidence="1" type="ORF">JOC48_002152</name>
</gene>
<reference evidence="1 2" key="1">
    <citation type="submission" date="2021-01" db="EMBL/GenBank/DDBJ databases">
        <title>Genomic Encyclopedia of Type Strains, Phase IV (KMG-IV): sequencing the most valuable type-strain genomes for metagenomic binning, comparative biology and taxonomic classification.</title>
        <authorList>
            <person name="Goeker M."/>
        </authorList>
    </citation>
    <scope>NUCLEOTIDE SEQUENCE [LARGE SCALE GENOMIC DNA]</scope>
    <source>
        <strain evidence="1 2">DSM 23711</strain>
    </source>
</reference>
<evidence type="ECO:0000313" key="1">
    <source>
        <dbReference type="EMBL" id="MBM7571653.1"/>
    </source>
</evidence>
<comment type="caution">
    <text evidence="1">The sequence shown here is derived from an EMBL/GenBank/DDBJ whole genome shotgun (WGS) entry which is preliminary data.</text>
</comment>
<dbReference type="InterPro" id="IPR014934">
    <property type="entry name" value="DUF1806"/>
</dbReference>
<dbReference type="Proteomes" id="UP001296943">
    <property type="component" value="Unassembled WGS sequence"/>
</dbReference>
<dbReference type="EMBL" id="JAFBDR010000010">
    <property type="protein sequence ID" value="MBM7571653.1"/>
    <property type="molecule type" value="Genomic_DNA"/>
</dbReference>
<protein>
    <submittedName>
        <fullName evidence="1">Uncharacterized protein</fullName>
    </submittedName>
</protein>
<name>A0ABS2N0T2_9BACI</name>
<proteinExistence type="predicted"/>
<dbReference type="RefSeq" id="WP_204499454.1">
    <property type="nucleotide sequence ID" value="NZ_JAFBDR010000010.1"/>
</dbReference>
<keyword evidence="2" id="KW-1185">Reference proteome</keyword>
<sequence>MENISSELLLKKLQHWVGTNIYIHMEINPGGYFRNGKACLERVHVKGEQAFRVFLELDQQESIIHVDHLTHMHIADDLVVVTGYDEHDRLARTLEISSQPFPI</sequence>